<accession>A0A445H6T2</accession>
<protein>
    <submittedName>
        <fullName evidence="1">Dihydrofolate synthetase isoform C</fullName>
    </submittedName>
    <submittedName>
        <fullName evidence="2">Dihydrofolate synthetase isoform D</fullName>
        <ecNumber evidence="1 2">6.3.2.17</ecNumber>
    </submittedName>
    <submittedName>
        <fullName evidence="3">Dihydrofolate synthetase isoform E</fullName>
    </submittedName>
</protein>
<name>A0A445H6T2_GLYSO</name>
<evidence type="ECO:0000313" key="2">
    <source>
        <dbReference type="EMBL" id="RZB69288.1"/>
    </source>
</evidence>
<keyword evidence="4" id="KW-1185">Reference proteome</keyword>
<dbReference type="EMBL" id="QZWG01000014">
    <property type="protein sequence ID" value="RZB69289.1"/>
    <property type="molecule type" value="Genomic_DNA"/>
</dbReference>
<dbReference type="EC" id="6.3.2.17" evidence="1 2"/>
<comment type="caution">
    <text evidence="1">The sequence shown here is derived from an EMBL/GenBank/DDBJ whole genome shotgun (WGS) entry which is preliminary data.</text>
</comment>
<organism evidence="1 4">
    <name type="scientific">Glycine soja</name>
    <name type="common">Wild soybean</name>
    <dbReference type="NCBI Taxonomy" id="3848"/>
    <lineage>
        <taxon>Eukaryota</taxon>
        <taxon>Viridiplantae</taxon>
        <taxon>Streptophyta</taxon>
        <taxon>Embryophyta</taxon>
        <taxon>Tracheophyta</taxon>
        <taxon>Spermatophyta</taxon>
        <taxon>Magnoliopsida</taxon>
        <taxon>eudicotyledons</taxon>
        <taxon>Gunneridae</taxon>
        <taxon>Pentapetalae</taxon>
        <taxon>rosids</taxon>
        <taxon>fabids</taxon>
        <taxon>Fabales</taxon>
        <taxon>Fabaceae</taxon>
        <taxon>Papilionoideae</taxon>
        <taxon>50 kb inversion clade</taxon>
        <taxon>NPAAA clade</taxon>
        <taxon>indigoferoid/millettioid clade</taxon>
        <taxon>Phaseoleae</taxon>
        <taxon>Glycine</taxon>
        <taxon>Glycine subgen. Soja</taxon>
    </lineage>
</organism>
<gene>
    <name evidence="1" type="ORF">D0Y65_038878</name>
</gene>
<dbReference type="AlphaFoldDB" id="A0A445H6T2"/>
<dbReference type="EMBL" id="QZWG01000014">
    <property type="protein sequence ID" value="RZB69288.1"/>
    <property type="molecule type" value="Genomic_DNA"/>
</dbReference>
<reference evidence="1 4" key="1">
    <citation type="submission" date="2018-09" db="EMBL/GenBank/DDBJ databases">
        <title>A high-quality reference genome of wild soybean provides a powerful tool to mine soybean genomes.</title>
        <authorList>
            <person name="Xie M."/>
            <person name="Chung C.Y.L."/>
            <person name="Li M.-W."/>
            <person name="Wong F.-L."/>
            <person name="Chan T.-F."/>
            <person name="Lam H.-M."/>
        </authorList>
    </citation>
    <scope>NUCLEOTIDE SEQUENCE [LARGE SCALE GENOMIC DNA]</scope>
    <source>
        <strain evidence="4">cv. W05</strain>
        <tissue evidence="1">Hypocotyl of etiolated seedlings</tissue>
    </source>
</reference>
<evidence type="ECO:0000313" key="1">
    <source>
        <dbReference type="EMBL" id="RZB69287.1"/>
    </source>
</evidence>
<dbReference type="EMBL" id="QZWG01000014">
    <property type="protein sequence ID" value="RZB69287.1"/>
    <property type="molecule type" value="Genomic_DNA"/>
</dbReference>
<dbReference type="Proteomes" id="UP000289340">
    <property type="component" value="Chromosome 14"/>
</dbReference>
<sequence>MTRGLPLRIIQGNLFQGLPNEDPYAHLATFIEICKTVKIVGVPDEAIRLSLFSFSLAGEAKRWAETTNQATVRCFCRGKDKTEDPANVFPLKKTLKKFIIWEINNNKGILKEDFQAFSRVPIINKDSGGHTLATSSTKTRVGLQIGQSNKDLTYFRGLLSWSFVANTEQNPKEECKFVMTRSKRFVEVEDEDSVVHKKKIVDKKITDGKKMRAELSCFHEESGCDNLVEHLFAEIAYEITQVSRVFDTRFLPFYTTCAIWCTCQKPNRTFILILSVSLEVHVLSMISLQVTVEDASVVDTQRIH</sequence>
<dbReference type="GO" id="GO:0004326">
    <property type="term" value="F:tetrahydrofolylpolyglutamate synthase activity"/>
    <property type="evidence" value="ECO:0007669"/>
    <property type="project" value="UniProtKB-EC"/>
</dbReference>
<keyword evidence="1" id="KW-0436">Ligase</keyword>
<evidence type="ECO:0000313" key="4">
    <source>
        <dbReference type="Proteomes" id="UP000289340"/>
    </source>
</evidence>
<evidence type="ECO:0000313" key="3">
    <source>
        <dbReference type="EMBL" id="RZB69289.1"/>
    </source>
</evidence>
<proteinExistence type="predicted"/>